<feature type="transmembrane region" description="Helical" evidence="5">
    <location>
        <begin position="128"/>
        <end position="148"/>
    </location>
</feature>
<dbReference type="PANTHER" id="PTHR12859">
    <property type="entry name" value="PRA1 PROTEIN"/>
    <property type="match status" value="1"/>
</dbReference>
<proteinExistence type="predicted"/>
<dbReference type="PANTHER" id="PTHR12859:SF0">
    <property type="entry name" value="PRA1 FAMILY PROTEIN"/>
    <property type="match status" value="1"/>
</dbReference>
<dbReference type="EMBL" id="NCKV01002527">
    <property type="protein sequence ID" value="RWS26722.1"/>
    <property type="molecule type" value="Genomic_DNA"/>
</dbReference>
<feature type="transmembrane region" description="Helical" evidence="5">
    <location>
        <begin position="105"/>
        <end position="122"/>
    </location>
</feature>
<feature type="transmembrane region" description="Helical" evidence="5">
    <location>
        <begin position="248"/>
        <end position="265"/>
    </location>
</feature>
<comment type="subcellular location">
    <subcellularLocation>
        <location evidence="1">Membrane</location>
        <topology evidence="1">Multi-pass membrane protein</topology>
    </subcellularLocation>
</comment>
<feature type="transmembrane region" description="Helical" evidence="5">
    <location>
        <begin position="277"/>
        <end position="294"/>
    </location>
</feature>
<dbReference type="Proteomes" id="UP000288716">
    <property type="component" value="Unassembled WGS sequence"/>
</dbReference>
<keyword evidence="7" id="KW-1185">Reference proteome</keyword>
<evidence type="ECO:0000256" key="3">
    <source>
        <dbReference type="ARBA" id="ARBA00022989"/>
    </source>
</evidence>
<evidence type="ECO:0000313" key="6">
    <source>
        <dbReference type="EMBL" id="RWS26722.1"/>
    </source>
</evidence>
<dbReference type="Pfam" id="PF03208">
    <property type="entry name" value="PRA1"/>
    <property type="match status" value="2"/>
</dbReference>
<evidence type="ECO:0000256" key="4">
    <source>
        <dbReference type="ARBA" id="ARBA00023136"/>
    </source>
</evidence>
<dbReference type="InterPro" id="IPR004895">
    <property type="entry name" value="Prenylated_rab_accept_PRA1"/>
</dbReference>
<evidence type="ECO:0000256" key="5">
    <source>
        <dbReference type="SAM" id="Phobius"/>
    </source>
</evidence>
<protein>
    <recommendedName>
        <fullName evidence="8">PRA1 family protein</fullName>
    </recommendedName>
</protein>
<evidence type="ECO:0000256" key="2">
    <source>
        <dbReference type="ARBA" id="ARBA00022692"/>
    </source>
</evidence>
<gene>
    <name evidence="6" type="ORF">B4U80_00715</name>
</gene>
<feature type="transmembrane region" description="Helical" evidence="5">
    <location>
        <begin position="49"/>
        <end position="69"/>
    </location>
</feature>
<name>A0A443SGW4_9ACAR</name>
<sequence>MSNFNANQLLEGMEVAPLRSLNDFLLDSTFQLPNFQDLKKWANRVNSNLLYYQTNYFISSIIIFTVVGLMNPWKLFLGMLSMTIAIAIFIYATSNKPALMSFKRNHPWISILVVLAIGYVFVRLFDCLLIFLIGFLSPMVFMFFHASLRTRNLKNKATKIMEAAGVKRTPMGMFFDFLGQEVHEMMEPAPLRSLNDFLLVSTFQLPNFQDKKRWANRVYSNLLYYQTNYFISSIIIVTIVGLMNPLKLFLGTLSVTIPIYIYARSNKPALRSLKRNHPWILNLVLFAIGYLLFVRLFDCILIFLIGFLSPMAFMFFHASLRTRNLKNKATNIMEAAGMKRTPMGMFFDFLGQEVHEK</sequence>
<evidence type="ECO:0000256" key="1">
    <source>
        <dbReference type="ARBA" id="ARBA00004141"/>
    </source>
</evidence>
<accession>A0A443SGW4</accession>
<dbReference type="AlphaFoldDB" id="A0A443SGW4"/>
<dbReference type="GO" id="GO:0016020">
    <property type="term" value="C:membrane"/>
    <property type="evidence" value="ECO:0007669"/>
    <property type="project" value="UniProtKB-SubCell"/>
</dbReference>
<keyword evidence="3 5" id="KW-1133">Transmembrane helix</keyword>
<feature type="transmembrane region" description="Helical" evidence="5">
    <location>
        <begin position="300"/>
        <end position="320"/>
    </location>
</feature>
<keyword evidence="2 5" id="KW-0812">Transmembrane</keyword>
<reference evidence="6 7" key="1">
    <citation type="journal article" date="2018" name="Gigascience">
        <title>Genomes of trombidid mites reveal novel predicted allergens and laterally-transferred genes associated with secondary metabolism.</title>
        <authorList>
            <person name="Dong X."/>
            <person name="Chaisiri K."/>
            <person name="Xia D."/>
            <person name="Armstrong S.D."/>
            <person name="Fang Y."/>
            <person name="Donnelly M.J."/>
            <person name="Kadowaki T."/>
            <person name="McGarry J.W."/>
            <person name="Darby A.C."/>
            <person name="Makepeace B.L."/>
        </authorList>
    </citation>
    <scope>NUCLEOTIDE SEQUENCE [LARGE SCALE GENOMIC DNA]</scope>
    <source>
        <strain evidence="6">UoL-UT</strain>
    </source>
</reference>
<evidence type="ECO:0000313" key="7">
    <source>
        <dbReference type="Proteomes" id="UP000288716"/>
    </source>
</evidence>
<dbReference type="OrthoDB" id="18213at2759"/>
<dbReference type="VEuPathDB" id="VectorBase:LDEU005317"/>
<feature type="transmembrane region" description="Helical" evidence="5">
    <location>
        <begin position="222"/>
        <end position="242"/>
    </location>
</feature>
<feature type="transmembrane region" description="Helical" evidence="5">
    <location>
        <begin position="75"/>
        <end position="93"/>
    </location>
</feature>
<organism evidence="6 7">
    <name type="scientific">Leptotrombidium deliense</name>
    <dbReference type="NCBI Taxonomy" id="299467"/>
    <lineage>
        <taxon>Eukaryota</taxon>
        <taxon>Metazoa</taxon>
        <taxon>Ecdysozoa</taxon>
        <taxon>Arthropoda</taxon>
        <taxon>Chelicerata</taxon>
        <taxon>Arachnida</taxon>
        <taxon>Acari</taxon>
        <taxon>Acariformes</taxon>
        <taxon>Trombidiformes</taxon>
        <taxon>Prostigmata</taxon>
        <taxon>Anystina</taxon>
        <taxon>Parasitengona</taxon>
        <taxon>Trombiculoidea</taxon>
        <taxon>Trombiculidae</taxon>
        <taxon>Leptotrombidium</taxon>
    </lineage>
</organism>
<evidence type="ECO:0008006" key="8">
    <source>
        <dbReference type="Google" id="ProtNLM"/>
    </source>
</evidence>
<comment type="caution">
    <text evidence="6">The sequence shown here is derived from an EMBL/GenBank/DDBJ whole genome shotgun (WGS) entry which is preliminary data.</text>
</comment>
<keyword evidence="4 5" id="KW-0472">Membrane</keyword>